<evidence type="ECO:0000259" key="2">
    <source>
        <dbReference type="Pfam" id="PF12705"/>
    </source>
</evidence>
<accession>A0A923MYD8</accession>
<gene>
    <name evidence="3" type="ORF">H8N03_23770</name>
</gene>
<feature type="domain" description="PD-(D/E)XK endonuclease-like" evidence="2">
    <location>
        <begin position="18"/>
        <end position="291"/>
    </location>
</feature>
<sequence>MSFYELQGPTAWAEPPSTWSSTSLDDVDACPRRWQLLRSRWGDFERFPVRPHPAAIEGQIVHEALDRLTRACGQRGNPPFGSAEFSAALNDADFFPYFPRAVTDWQQRLTAHPRPGPAFRLRVSGEELANRAVRMFREQYKPDGQVASQAAERATDTPADVRTLLKQKRALSEVKLTHPKLPFLGILDRVQHTRERIEVVDFKTGKPSDKHRKQLLRYALLWWRKTGDAPVRVSAQYLDGVASWPVTQSALENVEADLVKKLPLLTEALNAHPAAAKPGTGCHTCAVRARCAAGWAVGEEAALVDGRGDAELVVKAKAGDHGFLARSRSGAEIAVVYEAPVAKLLPRHVEGQVLRVLDGVWKEKRTQLELKAWTEVFVVGDV</sequence>
<evidence type="ECO:0000256" key="1">
    <source>
        <dbReference type="SAM" id="MobiDB-lite"/>
    </source>
</evidence>
<dbReference type="AlphaFoldDB" id="A0A923MYD8"/>
<evidence type="ECO:0000313" key="3">
    <source>
        <dbReference type="EMBL" id="MBC5785977.1"/>
    </source>
</evidence>
<keyword evidence="4" id="KW-1185">Reference proteome</keyword>
<proteinExistence type="predicted"/>
<dbReference type="Proteomes" id="UP000608513">
    <property type="component" value="Unassembled WGS sequence"/>
</dbReference>
<dbReference type="Pfam" id="PF12705">
    <property type="entry name" value="PDDEXK_1"/>
    <property type="match status" value="1"/>
</dbReference>
<name>A0A923MYD8_9BURK</name>
<evidence type="ECO:0000313" key="4">
    <source>
        <dbReference type="Proteomes" id="UP000608513"/>
    </source>
</evidence>
<dbReference type="RefSeq" id="WP_187078717.1">
    <property type="nucleotide sequence ID" value="NZ_JACORT010000013.1"/>
</dbReference>
<dbReference type="Gene3D" id="3.90.320.10">
    <property type="match status" value="1"/>
</dbReference>
<comment type="caution">
    <text evidence="3">The sequence shown here is derived from an EMBL/GenBank/DDBJ whole genome shotgun (WGS) entry which is preliminary data.</text>
</comment>
<dbReference type="EMBL" id="JACORT010000013">
    <property type="protein sequence ID" value="MBC5785977.1"/>
    <property type="molecule type" value="Genomic_DNA"/>
</dbReference>
<protein>
    <submittedName>
        <fullName evidence="3">PD-(D/E)XK nuclease family protein</fullName>
    </submittedName>
</protein>
<reference evidence="3" key="1">
    <citation type="submission" date="2020-08" db="EMBL/GenBank/DDBJ databases">
        <title>Ramlibacter sp. USB13 16S ribosomal RNA gene genome sequencing and assembly.</title>
        <authorList>
            <person name="Kang M."/>
        </authorList>
    </citation>
    <scope>NUCLEOTIDE SEQUENCE</scope>
    <source>
        <strain evidence="3">USB13</strain>
    </source>
</reference>
<feature type="region of interest" description="Disordered" evidence="1">
    <location>
        <begin position="1"/>
        <end position="24"/>
    </location>
</feature>
<dbReference type="InterPro" id="IPR011604">
    <property type="entry name" value="PDDEXK-like_dom_sf"/>
</dbReference>
<organism evidence="3 4">
    <name type="scientific">Ramlibacter cellulosilyticus</name>
    <dbReference type="NCBI Taxonomy" id="2764187"/>
    <lineage>
        <taxon>Bacteria</taxon>
        <taxon>Pseudomonadati</taxon>
        <taxon>Pseudomonadota</taxon>
        <taxon>Betaproteobacteria</taxon>
        <taxon>Burkholderiales</taxon>
        <taxon>Comamonadaceae</taxon>
        <taxon>Ramlibacter</taxon>
    </lineage>
</organism>
<dbReference type="InterPro" id="IPR038726">
    <property type="entry name" value="PDDEXK_AddAB-type"/>
</dbReference>